<reference evidence="1 2" key="1">
    <citation type="submission" date="2020-08" db="EMBL/GenBank/DDBJ databases">
        <title>Genomic Encyclopedia of Type Strains, Phase IV (KMG-V): Genome sequencing to study the core and pangenomes of soil and plant-associated prokaryotes.</title>
        <authorList>
            <person name="Whitman W."/>
        </authorList>
    </citation>
    <scope>NUCLEOTIDE SEQUENCE [LARGE SCALE GENOMIC DNA]</scope>
    <source>
        <strain evidence="1 2">X5P3</strain>
    </source>
</reference>
<gene>
    <name evidence="1" type="ORF">HDF15_003693</name>
</gene>
<proteinExistence type="predicted"/>
<dbReference type="EMBL" id="JACHIO010000016">
    <property type="protein sequence ID" value="MBB5065325.1"/>
    <property type="molecule type" value="Genomic_DNA"/>
</dbReference>
<dbReference type="RefSeq" id="WP_184257928.1">
    <property type="nucleotide sequence ID" value="NZ_JACHIO010000016.1"/>
</dbReference>
<dbReference type="SUPFAM" id="SSF55961">
    <property type="entry name" value="Bet v1-like"/>
    <property type="match status" value="1"/>
</dbReference>
<evidence type="ECO:0000313" key="2">
    <source>
        <dbReference type="Proteomes" id="UP000584867"/>
    </source>
</evidence>
<sequence length="163" mass="19034">MVQLREVTVIAAPLERVFDLARSIEVHLLDNIHFGEQATADTPTGLHGMGEQVTWHARHFFVRQTLVSLITAFDSPRYFQDTMLRGAFRSMQHDHFFRKVQPADDGSPRTEMTDEFRFAAPILEGGLLAEFFVLRRYMRNLLRERNAVIKRVAESDEWRRYVP</sequence>
<comment type="caution">
    <text evidence="1">The sequence shown here is derived from an EMBL/GenBank/DDBJ whole genome shotgun (WGS) entry which is preliminary data.</text>
</comment>
<protein>
    <submittedName>
        <fullName evidence="1">Ligand-binding SRPBCC domain-containing protein</fullName>
    </submittedName>
</protein>
<dbReference type="Proteomes" id="UP000584867">
    <property type="component" value="Unassembled WGS sequence"/>
</dbReference>
<name>A0A7W7ZSG2_9BACT</name>
<dbReference type="InterPro" id="IPR023393">
    <property type="entry name" value="START-like_dom_sf"/>
</dbReference>
<evidence type="ECO:0000313" key="1">
    <source>
        <dbReference type="EMBL" id="MBB5065325.1"/>
    </source>
</evidence>
<accession>A0A7W7ZSG2</accession>
<dbReference type="Gene3D" id="3.30.530.20">
    <property type="match status" value="1"/>
</dbReference>
<dbReference type="CDD" id="cd07820">
    <property type="entry name" value="SRPBCC_3"/>
    <property type="match status" value="1"/>
</dbReference>
<organism evidence="1 2">
    <name type="scientific">Granulicella mallensis</name>
    <dbReference type="NCBI Taxonomy" id="940614"/>
    <lineage>
        <taxon>Bacteria</taxon>
        <taxon>Pseudomonadati</taxon>
        <taxon>Acidobacteriota</taxon>
        <taxon>Terriglobia</taxon>
        <taxon>Terriglobales</taxon>
        <taxon>Acidobacteriaceae</taxon>
        <taxon>Granulicella</taxon>
    </lineage>
</organism>
<dbReference type="AlphaFoldDB" id="A0A7W7ZSG2"/>